<comment type="catalytic activity">
    <reaction evidence="8 9">
        <text>L-aspartate + L-glutamine + ATP + H2O = L-asparagine + L-glutamate + AMP + diphosphate + H(+)</text>
        <dbReference type="Rhea" id="RHEA:12228"/>
        <dbReference type="ChEBI" id="CHEBI:15377"/>
        <dbReference type="ChEBI" id="CHEBI:15378"/>
        <dbReference type="ChEBI" id="CHEBI:29985"/>
        <dbReference type="ChEBI" id="CHEBI:29991"/>
        <dbReference type="ChEBI" id="CHEBI:30616"/>
        <dbReference type="ChEBI" id="CHEBI:33019"/>
        <dbReference type="ChEBI" id="CHEBI:58048"/>
        <dbReference type="ChEBI" id="CHEBI:58359"/>
        <dbReference type="ChEBI" id="CHEBI:456215"/>
        <dbReference type="EC" id="6.3.5.4"/>
    </reaction>
</comment>
<sequence>MCGIVGIKAFDHNQDVGSDLIKMLNTIKHRGPDGSGVFIGGKTVHGPLENLKTPEGSFGLGHNLLSIVGTEVTQPIEKHGFILVANAEIYNFRQLKSCIKDNFKTNSDCEVIINVIQEFYNGSLIDAVKKSLNKLDGDYAFAIYDGKDCVVVRDPLGVKPLYYGENDLNEFAFASERKALWKIGIENVYTLAPDHVLFNGVPLKLDDRDNSNWKLNNIFSFNDFNGGKINSNIEYQNFIEIHNQDHNKIQIKNLLKELLVNSVEKRIKGLSRVGIVFSGGVDSTVIARISQDLGVDTTLYTAGHENSSDMKFAKKTAEDMCLPLKTKILDVEDIKYYTGLVLNAIEEYNIMKLGVGMPAYLASEMAHDDGVKVMMSGQGADEIFAGYHRYTQFYSDKGEKTQEDLEEDILNLYHVNLQRDDAVTMANSVELRVPYLDLELVKMVMKVPMNYKLDGKVDGLRKCILREIAADIGVPYEIVRRPKKAAQYGSGIHKILVKKVLKDENYKNILEVLKN</sequence>
<dbReference type="InterPro" id="IPR050795">
    <property type="entry name" value="Asn_Synthetase"/>
</dbReference>
<protein>
    <recommendedName>
        <fullName evidence="9">Putative asparagine synthetase [glutamine-hydrolyzing]</fullName>
        <ecNumber evidence="9">6.3.5.4</ecNumber>
    </recommendedName>
</protein>
<evidence type="ECO:0000256" key="2">
    <source>
        <dbReference type="ARBA" id="ARBA00022605"/>
    </source>
</evidence>
<dbReference type="SUPFAM" id="SSF52402">
    <property type="entry name" value="Adenine nucleotide alpha hydrolases-like"/>
    <property type="match status" value="1"/>
</dbReference>
<keyword evidence="5 10" id="KW-0061">Asparagine biosynthesis</keyword>
<dbReference type="PANTHER" id="PTHR11772">
    <property type="entry name" value="ASPARAGINE SYNTHETASE"/>
    <property type="match status" value="1"/>
</dbReference>
<evidence type="ECO:0000256" key="3">
    <source>
        <dbReference type="ARBA" id="ARBA00022741"/>
    </source>
</evidence>
<dbReference type="GO" id="GO:0006529">
    <property type="term" value="P:asparagine biosynthetic process"/>
    <property type="evidence" value="ECO:0007669"/>
    <property type="project" value="UniProtKB-KW"/>
</dbReference>
<dbReference type="InterPro" id="IPR006426">
    <property type="entry name" value="Asn_synth_AEB"/>
</dbReference>
<dbReference type="PROSITE" id="PS51278">
    <property type="entry name" value="GATASE_TYPE_2"/>
    <property type="match status" value="1"/>
</dbReference>
<reference evidence="14" key="1">
    <citation type="journal article" date="2022" name="Microbiol. Resour. Announc.">
        <title>Draft Genome Sequence of a Methanogenic Archaeon from West Spitsbergen Permafrost.</title>
        <authorList>
            <person name="Trubitsyn V."/>
            <person name="Rivkina E."/>
            <person name="Shcherbakova V."/>
        </authorList>
    </citation>
    <scope>NUCLEOTIDE SEQUENCE [LARGE SCALE GENOMIC DNA]</scope>
    <source>
        <strain evidence="14">VT</strain>
    </source>
</reference>
<feature type="binding site" evidence="11">
    <location>
        <begin position="376"/>
        <end position="377"/>
    </location>
    <ligand>
        <name>ATP</name>
        <dbReference type="ChEBI" id="CHEBI:30616"/>
    </ligand>
</feature>
<keyword evidence="1 13" id="KW-0436">Ligase</keyword>
<dbReference type="PIRSF" id="PIRSF001589">
    <property type="entry name" value="Asn_synthetase_glu-h"/>
    <property type="match status" value="1"/>
</dbReference>
<feature type="binding site" evidence="11">
    <location>
        <position position="108"/>
    </location>
    <ligand>
        <name>L-glutamine</name>
        <dbReference type="ChEBI" id="CHEBI:58359"/>
    </ligand>
</feature>
<evidence type="ECO:0000256" key="4">
    <source>
        <dbReference type="ARBA" id="ARBA00022840"/>
    </source>
</evidence>
<dbReference type="Proteomes" id="UP000825933">
    <property type="component" value="Unassembled WGS sequence"/>
</dbReference>
<dbReference type="PANTHER" id="PTHR11772:SF2">
    <property type="entry name" value="ASPARAGINE SYNTHETASE [GLUTAMINE-HYDROLYZING]"/>
    <property type="match status" value="1"/>
</dbReference>
<keyword evidence="14" id="KW-1185">Reference proteome</keyword>
<evidence type="ECO:0000313" key="13">
    <source>
        <dbReference type="EMBL" id="MBZ2165379.1"/>
    </source>
</evidence>
<evidence type="ECO:0000256" key="11">
    <source>
        <dbReference type="PIRSR" id="PIRSR001589-2"/>
    </source>
</evidence>
<organism evidence="13 14">
    <name type="scientific">Methanobacterium spitsbergense</name>
    <dbReference type="NCBI Taxonomy" id="2874285"/>
    <lineage>
        <taxon>Archaea</taxon>
        <taxon>Methanobacteriati</taxon>
        <taxon>Methanobacteriota</taxon>
        <taxon>Methanomada group</taxon>
        <taxon>Methanobacteria</taxon>
        <taxon>Methanobacteriales</taxon>
        <taxon>Methanobacteriaceae</taxon>
        <taxon>Methanobacterium</taxon>
    </lineage>
</organism>
<dbReference type="CDD" id="cd00712">
    <property type="entry name" value="AsnB"/>
    <property type="match status" value="1"/>
</dbReference>
<evidence type="ECO:0000256" key="5">
    <source>
        <dbReference type="ARBA" id="ARBA00022888"/>
    </source>
</evidence>
<evidence type="ECO:0000256" key="10">
    <source>
        <dbReference type="PIRSR" id="PIRSR001589-1"/>
    </source>
</evidence>
<dbReference type="EC" id="6.3.5.4" evidence="9"/>
<evidence type="ECO:0000256" key="9">
    <source>
        <dbReference type="PIRNR" id="PIRNR001589"/>
    </source>
</evidence>
<keyword evidence="6 10" id="KW-0315">Glutamine amidotransferase</keyword>
<dbReference type="CDD" id="cd01991">
    <property type="entry name" value="Asn_synthase_B_C"/>
    <property type="match status" value="1"/>
</dbReference>
<keyword evidence="2 10" id="KW-0028">Amino-acid biosynthesis</keyword>
<dbReference type="GO" id="GO:0005829">
    <property type="term" value="C:cytosol"/>
    <property type="evidence" value="ECO:0007669"/>
    <property type="project" value="TreeGrafter"/>
</dbReference>
<evidence type="ECO:0000259" key="12">
    <source>
        <dbReference type="PROSITE" id="PS51278"/>
    </source>
</evidence>
<dbReference type="AlphaFoldDB" id="A0A8T5UXF9"/>
<evidence type="ECO:0000313" key="14">
    <source>
        <dbReference type="Proteomes" id="UP000825933"/>
    </source>
</evidence>
<dbReference type="NCBIfam" id="TIGR01536">
    <property type="entry name" value="asn_synth_AEB"/>
    <property type="match status" value="1"/>
</dbReference>
<evidence type="ECO:0000256" key="7">
    <source>
        <dbReference type="ARBA" id="ARBA00029440"/>
    </source>
</evidence>
<dbReference type="Gene3D" id="3.40.50.620">
    <property type="entry name" value="HUPs"/>
    <property type="match status" value="1"/>
</dbReference>
<comment type="pathway">
    <text evidence="7">Amino-acid biosynthesis.</text>
</comment>
<evidence type="ECO:0000256" key="6">
    <source>
        <dbReference type="ARBA" id="ARBA00022962"/>
    </source>
</evidence>
<proteinExistence type="predicted"/>
<dbReference type="Pfam" id="PF00733">
    <property type="entry name" value="Asn_synthase"/>
    <property type="match status" value="2"/>
</dbReference>
<dbReference type="SUPFAM" id="SSF56235">
    <property type="entry name" value="N-terminal nucleophile aminohydrolases (Ntn hydrolases)"/>
    <property type="match status" value="1"/>
</dbReference>
<feature type="active site" description="For GATase activity" evidence="10">
    <location>
        <position position="2"/>
    </location>
</feature>
<comment type="caution">
    <text evidence="13">The sequence shown here is derived from an EMBL/GenBank/DDBJ whole genome shotgun (WGS) entry which is preliminary data.</text>
</comment>
<dbReference type="GO" id="GO:0004066">
    <property type="term" value="F:asparagine synthase (glutamine-hydrolyzing) activity"/>
    <property type="evidence" value="ECO:0007669"/>
    <property type="project" value="UniProtKB-EC"/>
</dbReference>
<dbReference type="InterPro" id="IPR017932">
    <property type="entry name" value="GATase_2_dom"/>
</dbReference>
<name>A0A8T5UXF9_9EURY</name>
<dbReference type="EMBL" id="JAIOUQ010000004">
    <property type="protein sequence ID" value="MBZ2165379.1"/>
    <property type="molecule type" value="Genomic_DNA"/>
</dbReference>
<dbReference type="InterPro" id="IPR001962">
    <property type="entry name" value="Asn_synthase"/>
</dbReference>
<keyword evidence="4 9" id="KW-0067">ATP-binding</keyword>
<feature type="domain" description="Glutamine amidotransferase type-2" evidence="12">
    <location>
        <begin position="2"/>
        <end position="202"/>
    </location>
</feature>
<dbReference type="InterPro" id="IPR029055">
    <property type="entry name" value="Ntn_hydrolases_N"/>
</dbReference>
<keyword evidence="3 9" id="KW-0547">Nucleotide-binding</keyword>
<dbReference type="InterPro" id="IPR014729">
    <property type="entry name" value="Rossmann-like_a/b/a_fold"/>
</dbReference>
<gene>
    <name evidence="13" type="primary">asnB</name>
    <name evidence="13" type="ORF">K8N75_04925</name>
</gene>
<evidence type="ECO:0000256" key="1">
    <source>
        <dbReference type="ARBA" id="ARBA00022598"/>
    </source>
</evidence>
<dbReference type="InterPro" id="IPR033738">
    <property type="entry name" value="AsnB_N"/>
</dbReference>
<accession>A0A8T5UXF9</accession>
<dbReference type="Gene3D" id="3.60.20.10">
    <property type="entry name" value="Glutamine Phosphoribosylpyrophosphate, subunit 1, domain 1"/>
    <property type="match status" value="1"/>
</dbReference>
<evidence type="ECO:0000256" key="8">
    <source>
        <dbReference type="ARBA" id="ARBA00048741"/>
    </source>
</evidence>
<dbReference type="Pfam" id="PF13537">
    <property type="entry name" value="GATase_7"/>
    <property type="match status" value="1"/>
</dbReference>
<dbReference type="RefSeq" id="WP_223791011.1">
    <property type="nucleotide sequence ID" value="NZ_JAIOUQ010000004.1"/>
</dbReference>
<dbReference type="GO" id="GO:0005524">
    <property type="term" value="F:ATP binding"/>
    <property type="evidence" value="ECO:0007669"/>
    <property type="project" value="UniProtKB-KW"/>
</dbReference>